<dbReference type="Gene3D" id="3.30.70.1320">
    <property type="entry name" value="Multidrug efflux transporter AcrB pore domain like"/>
    <property type="match status" value="1"/>
</dbReference>
<feature type="transmembrane region" description="Helical" evidence="1">
    <location>
        <begin position="959"/>
        <end position="979"/>
    </location>
</feature>
<dbReference type="PRINTS" id="PR00702">
    <property type="entry name" value="ACRIFLAVINRP"/>
</dbReference>
<dbReference type="InterPro" id="IPR027463">
    <property type="entry name" value="AcrB_DN_DC_subdom"/>
</dbReference>
<protein>
    <submittedName>
        <fullName evidence="2">Acriflavin resistance protein</fullName>
    </submittedName>
</protein>
<dbReference type="AlphaFoldDB" id="B3EQH2"/>
<feature type="transmembrane region" description="Helical" evidence="1">
    <location>
        <begin position="12"/>
        <end position="31"/>
    </location>
</feature>
<reference evidence="2" key="1">
    <citation type="submission" date="2008-06" db="EMBL/GenBank/DDBJ databases">
        <title>Complete sequence of Chlorobium phaeobacteroides BS1.</title>
        <authorList>
            <consortium name="US DOE Joint Genome Institute"/>
            <person name="Lucas S."/>
            <person name="Copeland A."/>
            <person name="Lapidus A."/>
            <person name="Glavina del Rio T."/>
            <person name="Dalin E."/>
            <person name="Tice H."/>
            <person name="Bruce D."/>
            <person name="Goodwin L."/>
            <person name="Pitluck S."/>
            <person name="Schmutz J."/>
            <person name="Larimer F."/>
            <person name="Land M."/>
            <person name="Hauser L."/>
            <person name="Kyrpides N."/>
            <person name="Ovchinnikova G."/>
            <person name="Li T."/>
            <person name="Liu Z."/>
            <person name="Zhao F."/>
            <person name="Overmann J."/>
            <person name="Bryant D.A."/>
            <person name="Richardson P."/>
        </authorList>
    </citation>
    <scope>NUCLEOTIDE SEQUENCE [LARGE SCALE GENOMIC DNA]</scope>
    <source>
        <strain evidence="2">BS1</strain>
    </source>
</reference>
<dbReference type="GO" id="GO:0005886">
    <property type="term" value="C:plasma membrane"/>
    <property type="evidence" value="ECO:0007669"/>
    <property type="project" value="TreeGrafter"/>
</dbReference>
<dbReference type="Pfam" id="PF00873">
    <property type="entry name" value="ACR_tran"/>
    <property type="match status" value="1"/>
</dbReference>
<sequence length="1035" mass="114551">MKSLFRFFAERHMLAYLMTILVFLFGMATLWQINRAQYPKVDLGQMVVTTNYPGAAPEDVELNVTNKIEDELKSVTDIKRVFSMSMENVSIVIVDIEPDASDVDGVKREIREAVFRITDFPEEVTESSLITDIKSSIFPILEVGLTGDKPYPELRELARRFEKKLKDIPGVASVQRYGYRDREIQVELYPGKIRELQVPMQEVVDAIQQRNIRATGGSLESFTSEKNLVTLAQFRDPREVGDVVVRSSFDGPIIKVADIADVTDSFEEERVLSRINGHPAISFLINKSESADIIRTVEAIRDLVSEEEALLPEGVRFIYGLDFSQYVANQLTIVMTNGGIGLVLVMIVLALFLNIRTAFWVALGIPFTLLGGISLLPLFDVELDTVTLTSLIIVIGIVVDDAIIISENIFQRRERGESPIEAVVNGIYQVYKPVLTTVLTTFLAFAPMFFMPGILGKFVFVIPLTISLALFVSLIEAFLILPAHVMPGLYTREGEDPKSTMRNWFVPIRDMFEKVLHSMLRFRYVLVFFALLSFGGALFYGLNYISYILFPTKGSDAFNIWIEVPVGSSLKTTSDKAAEFEKLIGVLPEDELDAYLTRIGTQADIVPIEQENFAELAVKLTPYGTRERSADEIVDDIREKAKEITGISQTTFFVESGGPPVGKPVTIRVVGSDDSLRTALADSVFNYLGAIQGVTDPDRNDKDGKEQIEIAIRHDRLARLGLSVADIARTVRTAYDGQVVTSVRYGEEEVDFRVMLKKFARKKLEYLQDLSIPNRTGRLIPLKEVASFEQGSGPSIFHHYDGERSVTISADVKQDTVTPIEVMRNVETHFTGTRDFPGIKLVFGGEAQESEESLRGLFIAFGVAAFGIYFLLILLFNSVTQPLLVMMSIPFAIIGIVITFALHGEVFSFLGLLGVVGMAGVVVNDSLVLVNYLNELYQSGQTRDIPALVAKGTADRLRAILLTTVTTAAGLLPLAYGIGGTDASMMPMALALGWGLLLATPLTLVLIPCLYMIGFDIRDLLSRVSGGGKGLPEDA</sequence>
<dbReference type="PANTHER" id="PTHR32063">
    <property type="match status" value="1"/>
</dbReference>
<feature type="transmembrane region" description="Helical" evidence="1">
    <location>
        <begin position="331"/>
        <end position="352"/>
    </location>
</feature>
<dbReference type="KEGG" id="cpb:Cphamn1_1066"/>
<dbReference type="PANTHER" id="PTHR32063:SF33">
    <property type="entry name" value="RND SUPERFAMILY EFFLUX PUMP PERMEASE COMPONENT"/>
    <property type="match status" value="1"/>
</dbReference>
<feature type="transmembrane region" description="Helical" evidence="1">
    <location>
        <begin position="434"/>
        <end position="454"/>
    </location>
</feature>
<organism evidence="2">
    <name type="scientific">Chlorobium phaeobacteroides (strain BS1)</name>
    <dbReference type="NCBI Taxonomy" id="331678"/>
    <lineage>
        <taxon>Bacteria</taxon>
        <taxon>Pseudomonadati</taxon>
        <taxon>Chlorobiota</taxon>
        <taxon>Chlorobiia</taxon>
        <taxon>Chlorobiales</taxon>
        <taxon>Chlorobiaceae</taxon>
        <taxon>Chlorobium/Pelodictyon group</taxon>
        <taxon>Chlorobium</taxon>
    </lineage>
</organism>
<name>B3EQH2_CHLPB</name>
<feature type="transmembrane region" description="Helical" evidence="1">
    <location>
        <begin position="857"/>
        <end position="876"/>
    </location>
</feature>
<dbReference type="Gene3D" id="3.30.70.1440">
    <property type="entry name" value="Multidrug efflux transporter AcrB pore domain"/>
    <property type="match status" value="1"/>
</dbReference>
<dbReference type="eggNOG" id="COG0841">
    <property type="taxonomic scope" value="Bacteria"/>
</dbReference>
<keyword evidence="1" id="KW-0812">Transmembrane</keyword>
<dbReference type="SUPFAM" id="SSF82714">
    <property type="entry name" value="Multidrug efflux transporter AcrB TolC docking domain, DN and DC subdomains"/>
    <property type="match status" value="2"/>
</dbReference>
<dbReference type="EMBL" id="CP001101">
    <property type="protein sequence ID" value="ACE04005.1"/>
    <property type="molecule type" value="Genomic_DNA"/>
</dbReference>
<dbReference type="SUPFAM" id="SSF82866">
    <property type="entry name" value="Multidrug efflux transporter AcrB transmembrane domain"/>
    <property type="match status" value="2"/>
</dbReference>
<feature type="transmembrane region" description="Helical" evidence="1">
    <location>
        <begin position="991"/>
        <end position="1013"/>
    </location>
</feature>
<dbReference type="OrthoDB" id="9798415at2"/>
<dbReference type="Gene3D" id="3.30.70.1430">
    <property type="entry name" value="Multidrug efflux transporter AcrB pore domain"/>
    <property type="match status" value="2"/>
</dbReference>
<dbReference type="HOGENOM" id="CLU_002755_1_2_10"/>
<feature type="transmembrane region" description="Helical" evidence="1">
    <location>
        <begin position="385"/>
        <end position="405"/>
    </location>
</feature>
<evidence type="ECO:0000313" key="2">
    <source>
        <dbReference type="EMBL" id="ACE04005.1"/>
    </source>
</evidence>
<feature type="transmembrane region" description="Helical" evidence="1">
    <location>
        <begin position="883"/>
        <end position="903"/>
    </location>
</feature>
<feature type="transmembrane region" description="Helical" evidence="1">
    <location>
        <begin position="359"/>
        <end position="379"/>
    </location>
</feature>
<dbReference type="STRING" id="331678.Cphamn1_1066"/>
<evidence type="ECO:0000256" key="1">
    <source>
        <dbReference type="SAM" id="Phobius"/>
    </source>
</evidence>
<accession>B3EQH2</accession>
<feature type="transmembrane region" description="Helical" evidence="1">
    <location>
        <begin position="524"/>
        <end position="550"/>
    </location>
</feature>
<dbReference type="Gene3D" id="3.30.2090.10">
    <property type="entry name" value="Multidrug efflux transporter AcrB TolC docking domain, DN and DC subdomains"/>
    <property type="match status" value="2"/>
</dbReference>
<dbReference type="SUPFAM" id="SSF82693">
    <property type="entry name" value="Multidrug efflux transporter AcrB pore domain, PN1, PN2, PC1 and PC2 subdomains"/>
    <property type="match status" value="3"/>
</dbReference>
<keyword evidence="1" id="KW-1133">Transmembrane helix</keyword>
<keyword evidence="1" id="KW-0472">Membrane</keyword>
<feature type="transmembrane region" description="Helical" evidence="1">
    <location>
        <begin position="909"/>
        <end position="933"/>
    </location>
</feature>
<dbReference type="InterPro" id="IPR001036">
    <property type="entry name" value="Acrflvin-R"/>
</dbReference>
<proteinExistence type="predicted"/>
<gene>
    <name evidence="2" type="ordered locus">Cphamn1_1066</name>
</gene>
<feature type="transmembrane region" description="Helical" evidence="1">
    <location>
        <begin position="460"/>
        <end position="481"/>
    </location>
</feature>
<dbReference type="Gene3D" id="1.20.1640.10">
    <property type="entry name" value="Multidrug efflux transporter AcrB transmembrane domain"/>
    <property type="match status" value="2"/>
</dbReference>
<dbReference type="GO" id="GO:0042910">
    <property type="term" value="F:xenobiotic transmembrane transporter activity"/>
    <property type="evidence" value="ECO:0007669"/>
    <property type="project" value="TreeGrafter"/>
</dbReference>